<dbReference type="InterPro" id="IPR029052">
    <property type="entry name" value="Metallo-depent_PP-like"/>
</dbReference>
<accession>A0A381XUG2</accession>
<dbReference type="NCBIfam" id="NF003743">
    <property type="entry name" value="PRK05340.1"/>
    <property type="match status" value="1"/>
</dbReference>
<dbReference type="AlphaFoldDB" id="A0A381XUG2"/>
<reference evidence="11" key="1">
    <citation type="submission" date="2018-05" db="EMBL/GenBank/DDBJ databases">
        <authorList>
            <person name="Lanie J.A."/>
            <person name="Ng W.-L."/>
            <person name="Kazmierczak K.M."/>
            <person name="Andrzejewski T.M."/>
            <person name="Davidsen T.M."/>
            <person name="Wayne K.J."/>
            <person name="Tettelin H."/>
            <person name="Glass J.I."/>
            <person name="Rusch D."/>
            <person name="Podicherti R."/>
            <person name="Tsui H.-C.T."/>
            <person name="Winkler M.E."/>
        </authorList>
    </citation>
    <scope>NUCLEOTIDE SEQUENCE</scope>
</reference>
<feature type="domain" description="Calcineurin-like phosphoesterase" evidence="10">
    <location>
        <begin position="5"/>
        <end position="202"/>
    </location>
</feature>
<evidence type="ECO:0000313" key="11">
    <source>
        <dbReference type="EMBL" id="SVA67847.1"/>
    </source>
</evidence>
<keyword evidence="3" id="KW-0997">Cell inner membrane</keyword>
<dbReference type="GO" id="GO:0008758">
    <property type="term" value="F:UDP-2,3-diacylglucosamine hydrolase activity"/>
    <property type="evidence" value="ECO:0007669"/>
    <property type="project" value="TreeGrafter"/>
</dbReference>
<dbReference type="HAMAP" id="MF_00575">
    <property type="entry name" value="LpxH"/>
    <property type="match status" value="1"/>
</dbReference>
<dbReference type="GO" id="GO:0046872">
    <property type="term" value="F:metal ion binding"/>
    <property type="evidence" value="ECO:0007669"/>
    <property type="project" value="UniProtKB-KW"/>
</dbReference>
<keyword evidence="8" id="KW-0472">Membrane</keyword>
<keyword evidence="5" id="KW-0479">Metal-binding</keyword>
<dbReference type="NCBIfam" id="TIGR01854">
    <property type="entry name" value="lipid_A_lpxH"/>
    <property type="match status" value="1"/>
</dbReference>
<keyword evidence="4" id="KW-0441">Lipid A biosynthesis</keyword>
<evidence type="ECO:0000256" key="6">
    <source>
        <dbReference type="ARBA" id="ARBA00022801"/>
    </source>
</evidence>
<evidence type="ECO:0000256" key="2">
    <source>
        <dbReference type="ARBA" id="ARBA00022516"/>
    </source>
</evidence>
<keyword evidence="6" id="KW-0378">Hydrolase</keyword>
<name>A0A381XUG2_9ZZZZ</name>
<evidence type="ECO:0000256" key="5">
    <source>
        <dbReference type="ARBA" id="ARBA00022723"/>
    </source>
</evidence>
<dbReference type="Gene3D" id="3.60.21.10">
    <property type="match status" value="1"/>
</dbReference>
<protein>
    <recommendedName>
        <fullName evidence="10">Calcineurin-like phosphoesterase domain-containing protein</fullName>
    </recommendedName>
</protein>
<organism evidence="11">
    <name type="scientific">marine metagenome</name>
    <dbReference type="NCBI Taxonomy" id="408172"/>
    <lineage>
        <taxon>unclassified sequences</taxon>
        <taxon>metagenomes</taxon>
        <taxon>ecological metagenomes</taxon>
    </lineage>
</organism>
<dbReference type="PANTHER" id="PTHR34990:SF1">
    <property type="entry name" value="UDP-2,3-DIACYLGLUCOSAMINE HYDROLASE"/>
    <property type="match status" value="1"/>
</dbReference>
<keyword evidence="9" id="KW-0464">Manganese</keyword>
<dbReference type="CDD" id="cd07398">
    <property type="entry name" value="MPP_YbbF-LpxH"/>
    <property type="match status" value="1"/>
</dbReference>
<dbReference type="GO" id="GO:0005737">
    <property type="term" value="C:cytoplasm"/>
    <property type="evidence" value="ECO:0007669"/>
    <property type="project" value="InterPro"/>
</dbReference>
<sequence length="210" mass="24465">VNRYFISDLHLDESRPKITRLFESFIKKIIKEHVNDTEVYILGDLFESWIGDDYDNPFHDEIKLLLTSMSNSGVKVFFLFGNRDFLIGETFLSETGIELLDDPALLTINEKRVLITHGDQMCLDDHDYQNFRAIVRNSEWQKDFLSFPISKRLKIAGEAKDASKQSKQQKVIEIMDVNDTAVEAIFNEHQIDLMIHGHTHRPMKHEIVLD</sequence>
<keyword evidence="7" id="KW-0443">Lipid metabolism</keyword>
<evidence type="ECO:0000256" key="9">
    <source>
        <dbReference type="ARBA" id="ARBA00023211"/>
    </source>
</evidence>
<dbReference type="InterPro" id="IPR004843">
    <property type="entry name" value="Calcineurin-like_PHP"/>
</dbReference>
<dbReference type="PANTHER" id="PTHR34990">
    <property type="entry name" value="UDP-2,3-DIACYLGLUCOSAMINE HYDROLASE-RELATED"/>
    <property type="match status" value="1"/>
</dbReference>
<evidence type="ECO:0000256" key="3">
    <source>
        <dbReference type="ARBA" id="ARBA00022519"/>
    </source>
</evidence>
<keyword evidence="1" id="KW-1003">Cell membrane</keyword>
<evidence type="ECO:0000256" key="1">
    <source>
        <dbReference type="ARBA" id="ARBA00022475"/>
    </source>
</evidence>
<feature type="non-terminal residue" evidence="11">
    <location>
        <position position="1"/>
    </location>
</feature>
<dbReference type="InterPro" id="IPR010138">
    <property type="entry name" value="UDP-diacylglucosamine_Hdrlase"/>
</dbReference>
<keyword evidence="2" id="KW-0444">Lipid biosynthesis</keyword>
<dbReference type="GO" id="GO:0009245">
    <property type="term" value="P:lipid A biosynthetic process"/>
    <property type="evidence" value="ECO:0007669"/>
    <property type="project" value="UniProtKB-KW"/>
</dbReference>
<proteinExistence type="inferred from homology"/>
<dbReference type="SUPFAM" id="SSF56300">
    <property type="entry name" value="Metallo-dependent phosphatases"/>
    <property type="match status" value="1"/>
</dbReference>
<dbReference type="GO" id="GO:0016020">
    <property type="term" value="C:membrane"/>
    <property type="evidence" value="ECO:0007669"/>
    <property type="project" value="GOC"/>
</dbReference>
<feature type="non-terminal residue" evidence="11">
    <location>
        <position position="210"/>
    </location>
</feature>
<evidence type="ECO:0000256" key="7">
    <source>
        <dbReference type="ARBA" id="ARBA00023098"/>
    </source>
</evidence>
<gene>
    <name evidence="11" type="ORF">METZ01_LOCUS120701</name>
</gene>
<dbReference type="EMBL" id="UINC01016262">
    <property type="protein sequence ID" value="SVA67847.1"/>
    <property type="molecule type" value="Genomic_DNA"/>
</dbReference>
<evidence type="ECO:0000256" key="8">
    <source>
        <dbReference type="ARBA" id="ARBA00023136"/>
    </source>
</evidence>
<evidence type="ECO:0000256" key="4">
    <source>
        <dbReference type="ARBA" id="ARBA00022556"/>
    </source>
</evidence>
<dbReference type="Pfam" id="PF00149">
    <property type="entry name" value="Metallophos"/>
    <property type="match status" value="1"/>
</dbReference>
<evidence type="ECO:0000259" key="10">
    <source>
        <dbReference type="Pfam" id="PF00149"/>
    </source>
</evidence>
<dbReference type="InterPro" id="IPR043461">
    <property type="entry name" value="LpxH-like"/>
</dbReference>